<sequence>MPSCTCINIIVRIPSGDFFANTLIMYHCCYCTLLL</sequence>
<dbReference type="EMBL" id="CASHTH010002137">
    <property type="protein sequence ID" value="CAI8025279.1"/>
    <property type="molecule type" value="Genomic_DNA"/>
</dbReference>
<dbReference type="AlphaFoldDB" id="A0AA35S9B9"/>
<reference evidence="1" key="1">
    <citation type="submission" date="2023-03" db="EMBL/GenBank/DDBJ databases">
        <authorList>
            <person name="Steffen K."/>
            <person name="Cardenas P."/>
        </authorList>
    </citation>
    <scope>NUCLEOTIDE SEQUENCE</scope>
</reference>
<accession>A0AA35S9B9</accession>
<name>A0AA35S9B9_GEOBA</name>
<gene>
    <name evidence="1" type="ORF">GBAR_LOCUS14620</name>
</gene>
<keyword evidence="2" id="KW-1185">Reference proteome</keyword>
<evidence type="ECO:0000313" key="1">
    <source>
        <dbReference type="EMBL" id="CAI8025279.1"/>
    </source>
</evidence>
<comment type="caution">
    <text evidence="1">The sequence shown here is derived from an EMBL/GenBank/DDBJ whole genome shotgun (WGS) entry which is preliminary data.</text>
</comment>
<protein>
    <submittedName>
        <fullName evidence="1">Uncharacterized protein</fullName>
    </submittedName>
</protein>
<dbReference type="Proteomes" id="UP001174909">
    <property type="component" value="Unassembled WGS sequence"/>
</dbReference>
<evidence type="ECO:0000313" key="2">
    <source>
        <dbReference type="Proteomes" id="UP001174909"/>
    </source>
</evidence>
<proteinExistence type="predicted"/>
<organism evidence="1 2">
    <name type="scientific">Geodia barretti</name>
    <name type="common">Barrett's horny sponge</name>
    <dbReference type="NCBI Taxonomy" id="519541"/>
    <lineage>
        <taxon>Eukaryota</taxon>
        <taxon>Metazoa</taxon>
        <taxon>Porifera</taxon>
        <taxon>Demospongiae</taxon>
        <taxon>Heteroscleromorpha</taxon>
        <taxon>Tetractinellida</taxon>
        <taxon>Astrophorina</taxon>
        <taxon>Geodiidae</taxon>
        <taxon>Geodia</taxon>
    </lineage>
</organism>